<dbReference type="Proteomes" id="UP000724584">
    <property type="component" value="Unassembled WGS sequence"/>
</dbReference>
<accession>A0ACB7PE86</accession>
<proteinExistence type="predicted"/>
<sequence>MDLGTVLTVVELVQKAITIYERIENLPQQMAQLGRRMENLNLFLVRLQNFLTENNKNDKNIKKSKTQLLSGQLNDLRKLLAGIKANAEKVYDLFDRYKSGILSRSKDLKFRATWMTQVWFSIVDSSADKVQVIMEDIDQQRSLLRDYLVLMAVEKAYEPPATATTTTTTTTRPGRDLAQKPPSGTLAATSSIRRPPPSPSPTPPRRDYKILFVDPYNEARSVVAEALVKLLAQMTLRACGGSGGDWRIGEVRSAGFFTKRKNEAVGAIDALDYSERSFQLPWRPGGAPPDATALAAVFDNRWADYPFKKDVRKEILARTSRGVPKDVFARFDFVFVFTVREHDNMVKLKEALLRREGPGAAPRCKGRVLQLGAYLAQKRGQVREILNPVEAGVKSGDLKKKREAWNQQVSEIRTALKAFLKQEMRWTPPDDQDVGSSSLKGLEAGKK</sequence>
<dbReference type="EMBL" id="JAGIZQ010000004">
    <property type="protein sequence ID" value="KAH6632829.1"/>
    <property type="molecule type" value="Genomic_DNA"/>
</dbReference>
<comment type="caution">
    <text evidence="1">The sequence shown here is derived from an EMBL/GenBank/DDBJ whole genome shotgun (WGS) entry which is preliminary data.</text>
</comment>
<organism evidence="1 2">
    <name type="scientific">Chaetomium tenue</name>
    <dbReference type="NCBI Taxonomy" id="1854479"/>
    <lineage>
        <taxon>Eukaryota</taxon>
        <taxon>Fungi</taxon>
        <taxon>Dikarya</taxon>
        <taxon>Ascomycota</taxon>
        <taxon>Pezizomycotina</taxon>
        <taxon>Sordariomycetes</taxon>
        <taxon>Sordariomycetidae</taxon>
        <taxon>Sordariales</taxon>
        <taxon>Chaetomiaceae</taxon>
        <taxon>Chaetomium</taxon>
    </lineage>
</organism>
<name>A0ACB7PE86_9PEZI</name>
<reference evidence="1 2" key="1">
    <citation type="journal article" date="2021" name="Nat. Commun.">
        <title>Genetic determinants of endophytism in the Arabidopsis root mycobiome.</title>
        <authorList>
            <person name="Mesny F."/>
            <person name="Miyauchi S."/>
            <person name="Thiergart T."/>
            <person name="Pickel B."/>
            <person name="Atanasova L."/>
            <person name="Karlsson M."/>
            <person name="Huettel B."/>
            <person name="Barry K.W."/>
            <person name="Haridas S."/>
            <person name="Chen C."/>
            <person name="Bauer D."/>
            <person name="Andreopoulos W."/>
            <person name="Pangilinan J."/>
            <person name="LaButti K."/>
            <person name="Riley R."/>
            <person name="Lipzen A."/>
            <person name="Clum A."/>
            <person name="Drula E."/>
            <person name="Henrissat B."/>
            <person name="Kohler A."/>
            <person name="Grigoriev I.V."/>
            <person name="Martin F.M."/>
            <person name="Hacquard S."/>
        </authorList>
    </citation>
    <scope>NUCLEOTIDE SEQUENCE [LARGE SCALE GENOMIC DNA]</scope>
    <source>
        <strain evidence="1 2">MPI-SDFR-AT-0079</strain>
    </source>
</reference>
<gene>
    <name evidence="1" type="ORF">F5144DRAFT_575342</name>
</gene>
<evidence type="ECO:0000313" key="1">
    <source>
        <dbReference type="EMBL" id="KAH6632829.1"/>
    </source>
</evidence>
<keyword evidence="2" id="KW-1185">Reference proteome</keyword>
<evidence type="ECO:0000313" key="2">
    <source>
        <dbReference type="Proteomes" id="UP000724584"/>
    </source>
</evidence>
<protein>
    <submittedName>
        <fullName evidence="1">Uncharacterized protein</fullName>
    </submittedName>
</protein>